<keyword evidence="1" id="KW-0472">Membrane</keyword>
<feature type="transmembrane region" description="Helical" evidence="1">
    <location>
        <begin position="64"/>
        <end position="87"/>
    </location>
</feature>
<keyword evidence="2" id="KW-1185">Reference proteome</keyword>
<keyword evidence="1" id="KW-1133">Transmembrane helix</keyword>
<protein>
    <submittedName>
        <fullName evidence="3 4">Uncharacterized protein LOC110788971 isoform X2</fullName>
    </submittedName>
</protein>
<sequence>MISEIPNSLIGSPNLEVQFTSDLLKIWLLQLPVSYKAVVHTFTITCTMVEPTLNEQLAYHSLQLVMIMMPQLMNMVFGVVFSCTGAASCCCRVWVVLLICAGCSAGSPGACCSQVYRECGVRSLLCVILCCVPFYCICCVWLLGSGLYSSNFFCCFV</sequence>
<evidence type="ECO:0000313" key="4">
    <source>
        <dbReference type="RefSeq" id="XP_021849304.1"/>
    </source>
</evidence>
<reference evidence="2" key="1">
    <citation type="journal article" date="2021" name="Nat. Commun.">
        <title>Genomic analyses provide insights into spinach domestication and the genetic basis of agronomic traits.</title>
        <authorList>
            <person name="Cai X."/>
            <person name="Sun X."/>
            <person name="Xu C."/>
            <person name="Sun H."/>
            <person name="Wang X."/>
            <person name="Ge C."/>
            <person name="Zhang Z."/>
            <person name="Wang Q."/>
            <person name="Fei Z."/>
            <person name="Jiao C."/>
            <person name="Wang Q."/>
        </authorList>
    </citation>
    <scope>NUCLEOTIDE SEQUENCE [LARGE SCALE GENOMIC DNA]</scope>
    <source>
        <strain evidence="2">cv. Varoflay</strain>
    </source>
</reference>
<feature type="transmembrane region" description="Helical" evidence="1">
    <location>
        <begin position="124"/>
        <end position="143"/>
    </location>
</feature>
<dbReference type="AlphaFoldDB" id="A0A9R0IHV9"/>
<dbReference type="Proteomes" id="UP000813463">
    <property type="component" value="Chromosome 2"/>
</dbReference>
<proteinExistence type="predicted"/>
<name>A0A9R0IHV9_SPIOL</name>
<organism evidence="2 3">
    <name type="scientific">Spinacia oleracea</name>
    <name type="common">Spinach</name>
    <dbReference type="NCBI Taxonomy" id="3562"/>
    <lineage>
        <taxon>Eukaryota</taxon>
        <taxon>Viridiplantae</taxon>
        <taxon>Streptophyta</taxon>
        <taxon>Embryophyta</taxon>
        <taxon>Tracheophyta</taxon>
        <taxon>Spermatophyta</taxon>
        <taxon>Magnoliopsida</taxon>
        <taxon>eudicotyledons</taxon>
        <taxon>Gunneridae</taxon>
        <taxon>Pentapetalae</taxon>
        <taxon>Caryophyllales</taxon>
        <taxon>Chenopodiaceae</taxon>
        <taxon>Chenopodioideae</taxon>
        <taxon>Anserineae</taxon>
        <taxon>Spinacia</taxon>
    </lineage>
</organism>
<accession>A0A9R0IHV9</accession>
<dbReference type="GeneID" id="110788971"/>
<evidence type="ECO:0000313" key="3">
    <source>
        <dbReference type="RefSeq" id="XP_021849303.1"/>
    </source>
</evidence>
<evidence type="ECO:0000313" key="2">
    <source>
        <dbReference type="Proteomes" id="UP000813463"/>
    </source>
</evidence>
<dbReference type="RefSeq" id="XP_021849303.1">
    <property type="nucleotide sequence ID" value="XM_021993611.1"/>
</dbReference>
<gene>
    <name evidence="3 4" type="primary">LOC110788971</name>
</gene>
<keyword evidence="1" id="KW-0812">Transmembrane</keyword>
<dbReference type="RefSeq" id="XP_021849304.1">
    <property type="nucleotide sequence ID" value="XM_021993612.1"/>
</dbReference>
<evidence type="ECO:0000256" key="1">
    <source>
        <dbReference type="SAM" id="Phobius"/>
    </source>
</evidence>
<reference evidence="3 4" key="2">
    <citation type="submission" date="2025-04" db="UniProtKB">
        <authorList>
            <consortium name="RefSeq"/>
        </authorList>
    </citation>
    <scope>IDENTIFICATION</scope>
</reference>